<reference evidence="2" key="1">
    <citation type="submission" date="2021-02" db="EMBL/GenBank/DDBJ databases">
        <authorList>
            <person name="Nowell W R."/>
        </authorList>
    </citation>
    <scope>NUCLEOTIDE SEQUENCE</scope>
</reference>
<accession>A0A8S2JIM0</accession>
<dbReference type="Proteomes" id="UP000677228">
    <property type="component" value="Unassembled WGS sequence"/>
</dbReference>
<feature type="non-terminal residue" evidence="2">
    <location>
        <position position="1"/>
    </location>
</feature>
<feature type="non-terminal residue" evidence="2">
    <location>
        <position position="310"/>
    </location>
</feature>
<sequence length="310" mass="36351">MENCRPTYLLWQDKFETFSRRLFGVYEYINPNKIEFQFWDDYYERWLDLTERSFDNIKLKYLSERNGAITSQRAILKCRIIIKSDFGQSQEQDLKASTNIVDSITTAIEENISDTVFLNVSKIINDHEENDELQTLNQDDMKLPNTENINHENFLDNLDLLYVHGTYPPSIEAPSLPIVSHNQQPQADDINEYGQANSDNDRKERLFMKSDVKKQQGKKYERDIYPERYKKLPVKIAVVADNHSLDKIKEPLIQITENYDLNRSKDLQPLPRIPSPIKSIKAVEPYFIFVIARKSVLDWNTACESNTMVI</sequence>
<organism evidence="2 3">
    <name type="scientific">Didymodactylos carnosus</name>
    <dbReference type="NCBI Taxonomy" id="1234261"/>
    <lineage>
        <taxon>Eukaryota</taxon>
        <taxon>Metazoa</taxon>
        <taxon>Spiralia</taxon>
        <taxon>Gnathifera</taxon>
        <taxon>Rotifera</taxon>
        <taxon>Eurotatoria</taxon>
        <taxon>Bdelloidea</taxon>
        <taxon>Philodinida</taxon>
        <taxon>Philodinidae</taxon>
        <taxon>Didymodactylos</taxon>
    </lineage>
</organism>
<evidence type="ECO:0000313" key="2">
    <source>
        <dbReference type="EMBL" id="CAF3809557.1"/>
    </source>
</evidence>
<evidence type="ECO:0000313" key="3">
    <source>
        <dbReference type="Proteomes" id="UP000682733"/>
    </source>
</evidence>
<dbReference type="EMBL" id="CAJNOK010007681">
    <property type="protein sequence ID" value="CAF1041476.1"/>
    <property type="molecule type" value="Genomic_DNA"/>
</dbReference>
<evidence type="ECO:0000313" key="1">
    <source>
        <dbReference type="EMBL" id="CAF1041476.1"/>
    </source>
</evidence>
<proteinExistence type="predicted"/>
<dbReference type="Proteomes" id="UP000682733">
    <property type="component" value="Unassembled WGS sequence"/>
</dbReference>
<comment type="caution">
    <text evidence="2">The sequence shown here is derived from an EMBL/GenBank/DDBJ whole genome shotgun (WGS) entry which is preliminary data.</text>
</comment>
<dbReference type="EMBL" id="CAJOBA010007692">
    <property type="protein sequence ID" value="CAF3809557.1"/>
    <property type="molecule type" value="Genomic_DNA"/>
</dbReference>
<protein>
    <submittedName>
        <fullName evidence="2">Uncharacterized protein</fullName>
    </submittedName>
</protein>
<dbReference type="AlphaFoldDB" id="A0A8S2JIM0"/>
<name>A0A8S2JIM0_9BILA</name>
<gene>
    <name evidence="1" type="ORF">OVA965_LOCUS16506</name>
    <name evidence="2" type="ORF">TMI583_LOCUS16515</name>
</gene>